<feature type="binding site" evidence="14">
    <location>
        <begin position="138"/>
        <end position="141"/>
    </location>
    <ligand>
        <name>substrate</name>
    </ligand>
</feature>
<comment type="cofactor">
    <cofactor evidence="3">
        <name>Co(2+)</name>
        <dbReference type="ChEBI" id="CHEBI:48828"/>
    </cofactor>
</comment>
<dbReference type="GO" id="GO:0006098">
    <property type="term" value="P:pentose-phosphate shunt"/>
    <property type="evidence" value="ECO:0007669"/>
    <property type="project" value="UniProtKB-UniRule"/>
</dbReference>
<evidence type="ECO:0000256" key="12">
    <source>
        <dbReference type="PIRSR" id="PIRSR001461-1"/>
    </source>
</evidence>
<evidence type="ECO:0000256" key="13">
    <source>
        <dbReference type="PIRSR" id="PIRSR001461-2"/>
    </source>
</evidence>
<dbReference type="AlphaFoldDB" id="A0A6N2XWB6"/>
<keyword evidence="9 11" id="KW-0413">Isomerase</keyword>
<dbReference type="RefSeq" id="WP_118232984.1">
    <property type="nucleotide sequence ID" value="NZ_CACRTL010000003.1"/>
</dbReference>
<feature type="active site" description="Proton donor" evidence="12">
    <location>
        <position position="171"/>
    </location>
</feature>
<comment type="cofactor">
    <cofactor evidence="4">
        <name>Zn(2+)</name>
        <dbReference type="ChEBI" id="CHEBI:29105"/>
    </cofactor>
</comment>
<comment type="cofactor">
    <cofactor evidence="5">
        <name>Fe(2+)</name>
        <dbReference type="ChEBI" id="CHEBI:29033"/>
    </cofactor>
</comment>
<dbReference type="GO" id="GO:0046872">
    <property type="term" value="F:metal ion binding"/>
    <property type="evidence" value="ECO:0007669"/>
    <property type="project" value="UniProtKB-KW"/>
</dbReference>
<dbReference type="PIRSF" id="PIRSF001461">
    <property type="entry name" value="RPE"/>
    <property type="match status" value="1"/>
</dbReference>
<dbReference type="EMBL" id="CACRTL010000003">
    <property type="protein sequence ID" value="VYT57976.1"/>
    <property type="molecule type" value="Genomic_DNA"/>
</dbReference>
<feature type="binding site" evidence="13">
    <location>
        <position position="31"/>
    </location>
    <ligand>
        <name>a divalent metal cation</name>
        <dbReference type="ChEBI" id="CHEBI:60240"/>
    </ligand>
</feature>
<evidence type="ECO:0000313" key="15">
    <source>
        <dbReference type="EMBL" id="VYT57976.1"/>
    </source>
</evidence>
<name>A0A6N2XWB6_9FIRM</name>
<feature type="binding site" evidence="13">
    <location>
        <position position="171"/>
    </location>
    <ligand>
        <name>a divalent metal cation</name>
        <dbReference type="ChEBI" id="CHEBI:60240"/>
    </ligand>
</feature>
<evidence type="ECO:0000256" key="2">
    <source>
        <dbReference type="ARBA" id="ARBA00001936"/>
    </source>
</evidence>
<keyword evidence="13" id="KW-0170">Cobalt</keyword>
<dbReference type="GO" id="GO:0004750">
    <property type="term" value="F:D-ribulose-phosphate 3-epimerase activity"/>
    <property type="evidence" value="ECO:0007669"/>
    <property type="project" value="UniProtKB-UniRule"/>
</dbReference>
<sequence length="219" mass="24812">MIISPSLLNANTYDLVEQLKEVKSAGATYLHIDVMDGHFVPNQAFGSNTVNDLKEKTEFILDVHLMIENPERYIDNYKNADIITVHYESTRHLYRVIQMIHALGKRAGVAINPATPVCMIKEMLPLVDQVLVMTINPGVPGQKFINSTLRKMKELAKLKEDNNFYYDIQVDGNITDETIVECLKTGVNVFVSGGYIFNGNITERTKNLLKKGKKYECKK</sequence>
<evidence type="ECO:0000256" key="10">
    <source>
        <dbReference type="NCBIfam" id="TIGR01163"/>
    </source>
</evidence>
<keyword evidence="13" id="KW-0464">Manganese</keyword>
<evidence type="ECO:0000256" key="6">
    <source>
        <dbReference type="ARBA" id="ARBA00009541"/>
    </source>
</evidence>
<evidence type="ECO:0000256" key="14">
    <source>
        <dbReference type="PIRSR" id="PIRSR001461-3"/>
    </source>
</evidence>
<comment type="similarity">
    <text evidence="6 11">Belongs to the ribulose-phosphate 3-epimerase family.</text>
</comment>
<comment type="cofactor">
    <cofactor evidence="2">
        <name>Mn(2+)</name>
        <dbReference type="ChEBI" id="CHEBI:29035"/>
    </cofactor>
</comment>
<dbReference type="InterPro" id="IPR013785">
    <property type="entry name" value="Aldolase_TIM"/>
</dbReference>
<dbReference type="PANTHER" id="PTHR11749">
    <property type="entry name" value="RIBULOSE-5-PHOSPHATE-3-EPIMERASE"/>
    <property type="match status" value="1"/>
</dbReference>
<feature type="binding site" evidence="14">
    <location>
        <position position="64"/>
    </location>
    <ligand>
        <name>substrate</name>
    </ligand>
</feature>
<evidence type="ECO:0000256" key="5">
    <source>
        <dbReference type="ARBA" id="ARBA00001954"/>
    </source>
</evidence>
<comment type="cofactor">
    <cofactor evidence="13">
        <name>a divalent metal cation</name>
        <dbReference type="ChEBI" id="CHEBI:60240"/>
    </cofactor>
    <text evidence="13">Binds 1 divalent metal cation per subunit.</text>
</comment>
<accession>A0A6N2XWB6</accession>
<dbReference type="InterPro" id="IPR000056">
    <property type="entry name" value="Ribul_P_3_epim-like"/>
</dbReference>
<dbReference type="NCBIfam" id="NF004076">
    <property type="entry name" value="PRK05581.1-4"/>
    <property type="match status" value="1"/>
</dbReference>
<feature type="binding site" evidence="13">
    <location>
        <position position="33"/>
    </location>
    <ligand>
        <name>a divalent metal cation</name>
        <dbReference type="ChEBI" id="CHEBI:60240"/>
    </ligand>
</feature>
<dbReference type="FunFam" id="3.20.20.70:FF:000004">
    <property type="entry name" value="Ribulose-phosphate 3-epimerase"/>
    <property type="match status" value="1"/>
</dbReference>
<feature type="binding site" evidence="14">
    <location>
        <position position="6"/>
    </location>
    <ligand>
        <name>substrate</name>
    </ligand>
</feature>
<dbReference type="Pfam" id="PF00834">
    <property type="entry name" value="Ribul_P_3_epim"/>
    <property type="match status" value="1"/>
</dbReference>
<dbReference type="Gene3D" id="3.20.20.70">
    <property type="entry name" value="Aldolase class I"/>
    <property type="match status" value="1"/>
</dbReference>
<evidence type="ECO:0000256" key="7">
    <source>
        <dbReference type="ARBA" id="ARBA00013188"/>
    </source>
</evidence>
<keyword evidence="8 13" id="KW-0479">Metal-binding</keyword>
<dbReference type="EC" id="5.1.3.1" evidence="7 10"/>
<dbReference type="SUPFAM" id="SSF51366">
    <property type="entry name" value="Ribulose-phoshate binding barrel"/>
    <property type="match status" value="1"/>
</dbReference>
<proteinExistence type="inferred from homology"/>
<feature type="binding site" evidence="13">
    <location>
        <position position="64"/>
    </location>
    <ligand>
        <name>a divalent metal cation</name>
        <dbReference type="ChEBI" id="CHEBI:60240"/>
    </ligand>
</feature>
<dbReference type="InterPro" id="IPR011060">
    <property type="entry name" value="RibuloseP-bd_barrel"/>
</dbReference>
<evidence type="ECO:0000256" key="4">
    <source>
        <dbReference type="ARBA" id="ARBA00001947"/>
    </source>
</evidence>
<reference evidence="15" key="1">
    <citation type="submission" date="2019-11" db="EMBL/GenBank/DDBJ databases">
        <authorList>
            <person name="Feng L."/>
        </authorList>
    </citation>
    <scope>NUCLEOTIDE SEQUENCE</scope>
    <source>
        <strain evidence="15">CramosumLFYP8</strain>
    </source>
</reference>
<comment type="catalytic activity">
    <reaction evidence="1 11">
        <text>D-ribulose 5-phosphate = D-xylulose 5-phosphate</text>
        <dbReference type="Rhea" id="RHEA:13677"/>
        <dbReference type="ChEBI" id="CHEBI:57737"/>
        <dbReference type="ChEBI" id="CHEBI:58121"/>
        <dbReference type="EC" id="5.1.3.1"/>
    </reaction>
</comment>
<evidence type="ECO:0000256" key="8">
    <source>
        <dbReference type="ARBA" id="ARBA00022723"/>
    </source>
</evidence>
<dbReference type="CDD" id="cd00429">
    <property type="entry name" value="RPE"/>
    <property type="match status" value="1"/>
</dbReference>
<keyword evidence="11" id="KW-0119">Carbohydrate metabolism</keyword>
<evidence type="ECO:0000256" key="11">
    <source>
        <dbReference type="PIRNR" id="PIRNR001461"/>
    </source>
</evidence>
<dbReference type="GO" id="GO:0005737">
    <property type="term" value="C:cytoplasm"/>
    <property type="evidence" value="ECO:0007669"/>
    <property type="project" value="UniProtKB-ARBA"/>
</dbReference>
<feature type="active site" description="Proton acceptor" evidence="12">
    <location>
        <position position="33"/>
    </location>
</feature>
<dbReference type="InterPro" id="IPR026019">
    <property type="entry name" value="Ribul_P_3_epim"/>
</dbReference>
<dbReference type="PROSITE" id="PS01085">
    <property type="entry name" value="RIBUL_P_3_EPIMER_1"/>
    <property type="match status" value="1"/>
</dbReference>
<organism evidence="15">
    <name type="scientific">Thomasclavelia ramosa</name>
    <dbReference type="NCBI Taxonomy" id="1547"/>
    <lineage>
        <taxon>Bacteria</taxon>
        <taxon>Bacillati</taxon>
        <taxon>Bacillota</taxon>
        <taxon>Erysipelotrichia</taxon>
        <taxon>Erysipelotrichales</taxon>
        <taxon>Coprobacillaceae</taxon>
        <taxon>Thomasclavelia</taxon>
    </lineage>
</organism>
<gene>
    <name evidence="15" type="primary">rpe_2</name>
    <name evidence="15" type="ORF">CRLFYP8_00597</name>
</gene>
<dbReference type="NCBIfam" id="TIGR01163">
    <property type="entry name" value="rpe"/>
    <property type="match status" value="1"/>
</dbReference>
<protein>
    <recommendedName>
        <fullName evidence="7 10">Ribulose-phosphate 3-epimerase</fullName>
        <ecNumber evidence="7 10">5.1.3.1</ecNumber>
    </recommendedName>
</protein>
<evidence type="ECO:0000256" key="1">
    <source>
        <dbReference type="ARBA" id="ARBA00001782"/>
    </source>
</evidence>
<keyword evidence="13" id="KW-0862">Zinc</keyword>
<evidence type="ECO:0000256" key="3">
    <source>
        <dbReference type="ARBA" id="ARBA00001941"/>
    </source>
</evidence>
<evidence type="ECO:0000256" key="9">
    <source>
        <dbReference type="ARBA" id="ARBA00023235"/>
    </source>
</evidence>
<dbReference type="GO" id="GO:0005975">
    <property type="term" value="P:carbohydrate metabolic process"/>
    <property type="evidence" value="ECO:0007669"/>
    <property type="project" value="InterPro"/>
</dbReference>